<keyword evidence="1 3" id="KW-0420">Kringle</keyword>
<evidence type="ECO:0000256" key="3">
    <source>
        <dbReference type="PROSITE-ProRule" id="PRU00121"/>
    </source>
</evidence>
<evidence type="ECO:0000313" key="6">
    <source>
        <dbReference type="Proteomes" id="UP001186944"/>
    </source>
</evidence>
<dbReference type="InterPro" id="IPR050759">
    <property type="entry name" value="Serine_protease_kringle"/>
</dbReference>
<dbReference type="InterPro" id="IPR018056">
    <property type="entry name" value="Kringle_CS"/>
</dbReference>
<dbReference type="Gene3D" id="2.40.20.10">
    <property type="entry name" value="Plasminogen Kringle 4"/>
    <property type="match status" value="1"/>
</dbReference>
<protein>
    <recommendedName>
        <fullName evidence="4">Kringle domain-containing protein</fullName>
    </recommendedName>
</protein>
<dbReference type="EMBL" id="VSWD01000011">
    <property type="protein sequence ID" value="KAK3087532.1"/>
    <property type="molecule type" value="Genomic_DNA"/>
</dbReference>
<sequence length="67" mass="7877">MTPRGEKYIGTMNKDENGYECERWESNNQDSLSDQENYCRNPDGDKSPWCYTTDPNQQWAYCKIPAC</sequence>
<name>A0AA88XLI3_PINIB</name>
<dbReference type="PROSITE" id="PS00021">
    <property type="entry name" value="KRINGLE_1"/>
    <property type="match status" value="1"/>
</dbReference>
<evidence type="ECO:0000259" key="4">
    <source>
        <dbReference type="PROSITE" id="PS50070"/>
    </source>
</evidence>
<dbReference type="InterPro" id="IPR013806">
    <property type="entry name" value="Kringle-like"/>
</dbReference>
<evidence type="ECO:0000256" key="1">
    <source>
        <dbReference type="ARBA" id="ARBA00022572"/>
    </source>
</evidence>
<organism evidence="5 6">
    <name type="scientific">Pinctada imbricata</name>
    <name type="common">Atlantic pearl-oyster</name>
    <name type="synonym">Pinctada martensii</name>
    <dbReference type="NCBI Taxonomy" id="66713"/>
    <lineage>
        <taxon>Eukaryota</taxon>
        <taxon>Metazoa</taxon>
        <taxon>Spiralia</taxon>
        <taxon>Lophotrochozoa</taxon>
        <taxon>Mollusca</taxon>
        <taxon>Bivalvia</taxon>
        <taxon>Autobranchia</taxon>
        <taxon>Pteriomorphia</taxon>
        <taxon>Pterioida</taxon>
        <taxon>Pterioidea</taxon>
        <taxon>Pteriidae</taxon>
        <taxon>Pinctada</taxon>
    </lineage>
</organism>
<keyword evidence="6" id="KW-1185">Reference proteome</keyword>
<reference evidence="5" key="1">
    <citation type="submission" date="2019-08" db="EMBL/GenBank/DDBJ databases">
        <title>The improved chromosome-level genome for the pearl oyster Pinctada fucata martensii using PacBio sequencing and Hi-C.</title>
        <authorList>
            <person name="Zheng Z."/>
        </authorList>
    </citation>
    <scope>NUCLEOTIDE SEQUENCE</scope>
    <source>
        <strain evidence="5">ZZ-2019</strain>
        <tissue evidence="5">Adductor muscle</tissue>
    </source>
</reference>
<dbReference type="Pfam" id="PF00051">
    <property type="entry name" value="Kringle"/>
    <property type="match status" value="1"/>
</dbReference>
<dbReference type="PANTHER" id="PTHR24261">
    <property type="entry name" value="PLASMINOGEN-RELATED"/>
    <property type="match status" value="1"/>
</dbReference>
<dbReference type="GO" id="GO:0004175">
    <property type="term" value="F:endopeptidase activity"/>
    <property type="evidence" value="ECO:0007669"/>
    <property type="project" value="TreeGrafter"/>
</dbReference>
<dbReference type="PROSITE" id="PS50070">
    <property type="entry name" value="KRINGLE_2"/>
    <property type="match status" value="1"/>
</dbReference>
<evidence type="ECO:0000256" key="2">
    <source>
        <dbReference type="ARBA" id="ARBA00023157"/>
    </source>
</evidence>
<dbReference type="SUPFAM" id="SSF57440">
    <property type="entry name" value="Kringle-like"/>
    <property type="match status" value="1"/>
</dbReference>
<evidence type="ECO:0000313" key="5">
    <source>
        <dbReference type="EMBL" id="KAK3087532.1"/>
    </source>
</evidence>
<dbReference type="GO" id="GO:0005615">
    <property type="term" value="C:extracellular space"/>
    <property type="evidence" value="ECO:0007669"/>
    <property type="project" value="TreeGrafter"/>
</dbReference>
<dbReference type="InterPro" id="IPR038178">
    <property type="entry name" value="Kringle_sf"/>
</dbReference>
<dbReference type="Proteomes" id="UP001186944">
    <property type="component" value="Unassembled WGS sequence"/>
</dbReference>
<dbReference type="GO" id="GO:0005102">
    <property type="term" value="F:signaling receptor binding"/>
    <property type="evidence" value="ECO:0007669"/>
    <property type="project" value="TreeGrafter"/>
</dbReference>
<proteinExistence type="predicted"/>
<comment type="caution">
    <text evidence="5">The sequence shown here is derived from an EMBL/GenBank/DDBJ whole genome shotgun (WGS) entry which is preliminary data.</text>
</comment>
<dbReference type="PANTHER" id="PTHR24261:SF7">
    <property type="entry name" value="KRINGLE DOMAIN-CONTAINING PROTEIN"/>
    <property type="match status" value="1"/>
</dbReference>
<accession>A0AA88XLI3</accession>
<keyword evidence="2 3" id="KW-1015">Disulfide bond</keyword>
<dbReference type="SMART" id="SM00130">
    <property type="entry name" value="KR"/>
    <property type="match status" value="1"/>
</dbReference>
<gene>
    <name evidence="5" type="ORF">FSP39_007142</name>
</gene>
<feature type="disulfide bond" evidence="3">
    <location>
        <begin position="39"/>
        <end position="62"/>
    </location>
</feature>
<comment type="caution">
    <text evidence="3">Lacks conserved residue(s) required for the propagation of feature annotation.</text>
</comment>
<dbReference type="AlphaFoldDB" id="A0AA88XLI3"/>
<dbReference type="InterPro" id="IPR000001">
    <property type="entry name" value="Kringle"/>
</dbReference>
<dbReference type="PRINTS" id="PR00018">
    <property type="entry name" value="KRINGLE"/>
</dbReference>
<feature type="domain" description="Kringle" evidence="4">
    <location>
        <begin position="1"/>
        <end position="67"/>
    </location>
</feature>